<dbReference type="EMBL" id="JAGSND010000001">
    <property type="protein sequence ID" value="MBR0596437.1"/>
    <property type="molecule type" value="Genomic_DNA"/>
</dbReference>
<dbReference type="Pfam" id="PF01381">
    <property type="entry name" value="HTH_3"/>
    <property type="match status" value="1"/>
</dbReference>
<reference evidence="3" key="2">
    <citation type="submission" date="2021-04" db="EMBL/GenBank/DDBJ databases">
        <authorList>
            <person name="Liu J."/>
        </authorList>
    </citation>
    <scope>NUCLEOTIDE SEQUENCE</scope>
    <source>
        <strain evidence="3">BAD-6</strain>
    </source>
</reference>
<dbReference type="Proteomes" id="UP000675664">
    <property type="component" value="Unassembled WGS sequence"/>
</dbReference>
<dbReference type="Gene3D" id="1.10.260.40">
    <property type="entry name" value="lambda repressor-like DNA-binding domains"/>
    <property type="match status" value="1"/>
</dbReference>
<reference evidence="3" key="1">
    <citation type="submission" date="2021-04" db="EMBL/GenBank/DDBJ databases">
        <title>Sinoanaerobacter chloroacetimidivorans sp. nov., an obligate anaerobic bacterium isolated from anaerobic sludge.</title>
        <authorList>
            <person name="Bao Y."/>
        </authorList>
    </citation>
    <scope>NUCLEOTIDE SEQUENCE</scope>
    <source>
        <strain evidence="3">BAD-6</strain>
    </source>
</reference>
<dbReference type="PROSITE" id="PS50943">
    <property type="entry name" value="HTH_CROC1"/>
    <property type="match status" value="1"/>
</dbReference>
<dbReference type="GO" id="GO:0003677">
    <property type="term" value="F:DNA binding"/>
    <property type="evidence" value="ECO:0007669"/>
    <property type="project" value="UniProtKB-KW"/>
</dbReference>
<dbReference type="InterPro" id="IPR001387">
    <property type="entry name" value="Cro/C1-type_HTH"/>
</dbReference>
<protein>
    <submittedName>
        <fullName evidence="3">Helix-turn-helix transcriptional regulator</fullName>
    </submittedName>
</protein>
<dbReference type="InterPro" id="IPR010982">
    <property type="entry name" value="Lambda_DNA-bd_dom_sf"/>
</dbReference>
<dbReference type="GO" id="GO:0005829">
    <property type="term" value="C:cytosol"/>
    <property type="evidence" value="ECO:0007669"/>
    <property type="project" value="TreeGrafter"/>
</dbReference>
<name>A0A8J8B031_9FIRM</name>
<dbReference type="PANTHER" id="PTHR46797:SF1">
    <property type="entry name" value="METHYLPHOSPHONATE SYNTHASE"/>
    <property type="match status" value="1"/>
</dbReference>
<dbReference type="GO" id="GO:0003700">
    <property type="term" value="F:DNA-binding transcription factor activity"/>
    <property type="evidence" value="ECO:0007669"/>
    <property type="project" value="TreeGrafter"/>
</dbReference>
<proteinExistence type="predicted"/>
<dbReference type="InterPro" id="IPR050807">
    <property type="entry name" value="TransReg_Diox_bact_type"/>
</dbReference>
<accession>A0A8J8B031</accession>
<evidence type="ECO:0000313" key="4">
    <source>
        <dbReference type="Proteomes" id="UP000675664"/>
    </source>
</evidence>
<dbReference type="SUPFAM" id="SSF47413">
    <property type="entry name" value="lambda repressor-like DNA-binding domains"/>
    <property type="match status" value="1"/>
</dbReference>
<evidence type="ECO:0000313" key="3">
    <source>
        <dbReference type="EMBL" id="MBR0596437.1"/>
    </source>
</evidence>
<organism evidence="3 4">
    <name type="scientific">Sinanaerobacter chloroacetimidivorans</name>
    <dbReference type="NCBI Taxonomy" id="2818044"/>
    <lineage>
        <taxon>Bacteria</taxon>
        <taxon>Bacillati</taxon>
        <taxon>Bacillota</taxon>
        <taxon>Clostridia</taxon>
        <taxon>Peptostreptococcales</taxon>
        <taxon>Anaerovoracaceae</taxon>
        <taxon>Sinanaerobacter</taxon>
    </lineage>
</organism>
<evidence type="ECO:0000256" key="1">
    <source>
        <dbReference type="ARBA" id="ARBA00023125"/>
    </source>
</evidence>
<evidence type="ECO:0000259" key="2">
    <source>
        <dbReference type="PROSITE" id="PS50943"/>
    </source>
</evidence>
<dbReference type="CDD" id="cd00093">
    <property type="entry name" value="HTH_XRE"/>
    <property type="match status" value="1"/>
</dbReference>
<dbReference type="PANTHER" id="PTHR46797">
    <property type="entry name" value="HTH-TYPE TRANSCRIPTIONAL REGULATOR"/>
    <property type="match status" value="1"/>
</dbReference>
<dbReference type="SMART" id="SM00530">
    <property type="entry name" value="HTH_XRE"/>
    <property type="match status" value="1"/>
</dbReference>
<keyword evidence="1" id="KW-0238">DNA-binding</keyword>
<dbReference type="RefSeq" id="WP_227016567.1">
    <property type="nucleotide sequence ID" value="NZ_JAGSND010000001.1"/>
</dbReference>
<keyword evidence="4" id="KW-1185">Reference proteome</keyword>
<gene>
    <name evidence="3" type="ORF">KCX82_00980</name>
</gene>
<feature type="domain" description="HTH cro/C1-type" evidence="2">
    <location>
        <begin position="13"/>
        <end position="67"/>
    </location>
</feature>
<sequence length="235" mass="27397">MKDKITIEIGSKIRSFRKLRGYTVQQLSDLINKSKATLSKYESGQIDIDIITMYDIAAALKIQVEQLLPLPTYKKYVPNDKIPAFFRDLSQFYIYMFDGRSRSLNRCVVDVLSQMTPDTFKIVMYLNSRDHEHYQNCEFSYFGTMKHYDSLTHLILQNQDSPIEQVIVTVMASFVNVDIKWGLFFGLSFRPLMPCAEKALLSRSPLKEDEKLLKQLMVSKEDIRLLKLYNMMTVT</sequence>
<comment type="caution">
    <text evidence="3">The sequence shown here is derived from an EMBL/GenBank/DDBJ whole genome shotgun (WGS) entry which is preliminary data.</text>
</comment>
<dbReference type="AlphaFoldDB" id="A0A8J8B031"/>